<protein>
    <submittedName>
        <fullName evidence="2">Molybdenum cofactor biosysynthesis protein</fullName>
    </submittedName>
</protein>
<dbReference type="Gene3D" id="2.40.33.20">
    <property type="entry name" value="PK beta-barrel domain-like"/>
    <property type="match status" value="1"/>
</dbReference>
<accession>A0ABQ3YIL3</accession>
<dbReference type="Pfam" id="PF03473">
    <property type="entry name" value="MOSC"/>
    <property type="match status" value="1"/>
</dbReference>
<sequence length="275" mass="29155">MITVQSAFRYPVKSMLGVPADAASVVASGLLGDRGWALVDLETGKVASAKRPRLWRRLLRVRVEQPAEGGPIGMVLPGGERVVAGAPEADEALSRLLDRPVAMRQAREPGAEIDRAVPEEVLDHGMDAEVDATVIELSAAAPGQGFVDYAPLHLITTATLATVDTALGRHVDPRVFRPNLVLATPGLSGYAENGWIGSELAIGQEVRLAVFQQTPRCAVPTLPHGDLVPDPDVLRMLSRDNRVPVEGAGRQPVAGVYATVLAGGTIRPGDLVRRT</sequence>
<gene>
    <name evidence="2" type="ORF">Ade02nite_84060</name>
</gene>
<dbReference type="RefSeq" id="WP_203776311.1">
    <property type="nucleotide sequence ID" value="NZ_BAAABO010000055.1"/>
</dbReference>
<evidence type="ECO:0000313" key="3">
    <source>
        <dbReference type="Proteomes" id="UP000609879"/>
    </source>
</evidence>
<dbReference type="SUPFAM" id="SSF50800">
    <property type="entry name" value="PK beta-barrel domain-like"/>
    <property type="match status" value="1"/>
</dbReference>
<dbReference type="InterPro" id="IPR005302">
    <property type="entry name" value="MoCF_Sase_C"/>
</dbReference>
<dbReference type="EMBL" id="BOMI01000178">
    <property type="protein sequence ID" value="GID79765.1"/>
    <property type="molecule type" value="Genomic_DNA"/>
</dbReference>
<name>A0ABQ3YIL3_9ACTN</name>
<evidence type="ECO:0000313" key="2">
    <source>
        <dbReference type="EMBL" id="GID79765.1"/>
    </source>
</evidence>
<proteinExistence type="predicted"/>
<dbReference type="InterPro" id="IPR005303">
    <property type="entry name" value="MOCOS_middle"/>
</dbReference>
<keyword evidence="3" id="KW-1185">Reference proteome</keyword>
<organism evidence="2 3">
    <name type="scientific">Paractinoplanes deccanensis</name>
    <dbReference type="NCBI Taxonomy" id="113561"/>
    <lineage>
        <taxon>Bacteria</taxon>
        <taxon>Bacillati</taxon>
        <taxon>Actinomycetota</taxon>
        <taxon>Actinomycetes</taxon>
        <taxon>Micromonosporales</taxon>
        <taxon>Micromonosporaceae</taxon>
        <taxon>Paractinoplanes</taxon>
    </lineage>
</organism>
<dbReference type="PROSITE" id="PS51340">
    <property type="entry name" value="MOSC"/>
    <property type="match status" value="1"/>
</dbReference>
<dbReference type="InterPro" id="IPR011037">
    <property type="entry name" value="Pyrv_Knase-like_insert_dom_sf"/>
</dbReference>
<evidence type="ECO:0000259" key="1">
    <source>
        <dbReference type="PROSITE" id="PS51340"/>
    </source>
</evidence>
<reference evidence="2 3" key="1">
    <citation type="submission" date="2021-01" db="EMBL/GenBank/DDBJ databases">
        <title>Whole genome shotgun sequence of Actinoplanes deccanensis NBRC 13994.</title>
        <authorList>
            <person name="Komaki H."/>
            <person name="Tamura T."/>
        </authorList>
    </citation>
    <scope>NUCLEOTIDE SEQUENCE [LARGE SCALE GENOMIC DNA]</scope>
    <source>
        <strain evidence="2 3">NBRC 13994</strain>
    </source>
</reference>
<dbReference type="Proteomes" id="UP000609879">
    <property type="component" value="Unassembled WGS sequence"/>
</dbReference>
<feature type="domain" description="MOSC" evidence="1">
    <location>
        <begin position="115"/>
        <end position="275"/>
    </location>
</feature>
<dbReference type="Pfam" id="PF03476">
    <property type="entry name" value="MOSC_N"/>
    <property type="match status" value="1"/>
</dbReference>
<comment type="caution">
    <text evidence="2">The sequence shown here is derived from an EMBL/GenBank/DDBJ whole genome shotgun (WGS) entry which is preliminary data.</text>
</comment>